<evidence type="ECO:0000256" key="2">
    <source>
        <dbReference type="ARBA" id="ARBA00004727"/>
    </source>
</evidence>
<dbReference type="AlphaFoldDB" id="A0A834GUQ4"/>
<dbReference type="FunFam" id="2.160.10.10:FF:000010">
    <property type="entry name" value="Glucose-1-phosphate adenylyltransferase"/>
    <property type="match status" value="1"/>
</dbReference>
<dbReference type="Gene3D" id="3.90.550.10">
    <property type="entry name" value="Spore Coat Polysaccharide Biosynthesis Protein SpsA, Chain A"/>
    <property type="match status" value="1"/>
</dbReference>
<dbReference type="PANTHER" id="PTHR43523:SF4">
    <property type="entry name" value="GLUCOSE-1-PHOSPHATE ADENYLYLTRANSFERASE LARGE SUBUNIT 3, CHLOROPLASTIC"/>
    <property type="match status" value="1"/>
</dbReference>
<dbReference type="InterPro" id="IPR011831">
    <property type="entry name" value="ADP-Glc_PPase"/>
</dbReference>
<evidence type="ECO:0000256" key="3">
    <source>
        <dbReference type="ARBA" id="ARBA00010443"/>
    </source>
</evidence>
<dbReference type="Pfam" id="PF25247">
    <property type="entry name" value="LbH_GLGC"/>
    <property type="match status" value="1"/>
</dbReference>
<dbReference type="CDD" id="cd04651">
    <property type="entry name" value="LbH_G1P_AT_C"/>
    <property type="match status" value="1"/>
</dbReference>
<accession>A0A834GUQ4</accession>
<dbReference type="GO" id="GO:0019252">
    <property type="term" value="P:starch biosynthetic process"/>
    <property type="evidence" value="ECO:0007669"/>
    <property type="project" value="UniProtKB-KW"/>
</dbReference>
<gene>
    <name evidence="13" type="ORF">RHSIM_Rhsim05G0073200</name>
</gene>
<dbReference type="GO" id="GO:0005978">
    <property type="term" value="P:glycogen biosynthetic process"/>
    <property type="evidence" value="ECO:0007669"/>
    <property type="project" value="InterPro"/>
</dbReference>
<evidence type="ECO:0000256" key="10">
    <source>
        <dbReference type="ARBA" id="ARBA00022840"/>
    </source>
</evidence>
<reference evidence="13" key="1">
    <citation type="submission" date="2019-11" db="EMBL/GenBank/DDBJ databases">
        <authorList>
            <person name="Liu Y."/>
            <person name="Hou J."/>
            <person name="Li T.-Q."/>
            <person name="Guan C.-H."/>
            <person name="Wu X."/>
            <person name="Wu H.-Z."/>
            <person name="Ling F."/>
            <person name="Zhang R."/>
            <person name="Shi X.-G."/>
            <person name="Ren J.-P."/>
            <person name="Chen E.-F."/>
            <person name="Sun J.-M."/>
        </authorList>
    </citation>
    <scope>NUCLEOTIDE SEQUENCE</scope>
    <source>
        <strain evidence="13">Adult_tree_wgs_1</strain>
        <tissue evidence="13">Leaves</tissue>
    </source>
</reference>
<comment type="pathway">
    <text evidence="2">Glycan biosynthesis; starch biosynthesis.</text>
</comment>
<dbReference type="SUPFAM" id="SSF51161">
    <property type="entry name" value="Trimeric LpxA-like enzymes"/>
    <property type="match status" value="1"/>
</dbReference>
<dbReference type="EMBL" id="WJXA01000005">
    <property type="protein sequence ID" value="KAF7142228.1"/>
    <property type="molecule type" value="Genomic_DNA"/>
</dbReference>
<dbReference type="PROSITE" id="PS00810">
    <property type="entry name" value="ADP_GLC_PYROPHOSPH_3"/>
    <property type="match status" value="1"/>
</dbReference>
<evidence type="ECO:0000256" key="6">
    <source>
        <dbReference type="ARBA" id="ARBA00022533"/>
    </source>
</evidence>
<dbReference type="Gene3D" id="2.160.10.10">
    <property type="entry name" value="Hexapeptide repeat proteins"/>
    <property type="match status" value="1"/>
</dbReference>
<comment type="subunit">
    <text evidence="4">Heterotetramer.</text>
</comment>
<dbReference type="GO" id="GO:0005524">
    <property type="term" value="F:ATP binding"/>
    <property type="evidence" value="ECO:0007669"/>
    <property type="project" value="UniProtKB-KW"/>
</dbReference>
<keyword evidence="10" id="KW-0067">ATP-binding</keyword>
<feature type="domain" description="Nucleotidyl transferase" evidence="12">
    <location>
        <begin position="97"/>
        <end position="373"/>
    </location>
</feature>
<comment type="caution">
    <text evidence="13">The sequence shown here is derived from an EMBL/GenBank/DDBJ whole genome shotgun (WGS) entry which is preliminary data.</text>
</comment>
<dbReference type="InterPro" id="IPR011004">
    <property type="entry name" value="Trimer_LpxA-like_sf"/>
</dbReference>
<dbReference type="SUPFAM" id="SSF53448">
    <property type="entry name" value="Nucleotide-diphospho-sugar transferases"/>
    <property type="match status" value="1"/>
</dbReference>
<name>A0A834GUQ4_RHOSS</name>
<evidence type="ECO:0000256" key="5">
    <source>
        <dbReference type="ARBA" id="ARBA00012460"/>
    </source>
</evidence>
<dbReference type="CDD" id="cd02508">
    <property type="entry name" value="ADP_Glucose_PP"/>
    <property type="match status" value="1"/>
</dbReference>
<protein>
    <recommendedName>
        <fullName evidence="5">glucose-1-phosphate adenylyltransferase</fullName>
        <ecNumber evidence="5">2.7.7.27</ecNumber>
    </recommendedName>
</protein>
<evidence type="ECO:0000313" key="14">
    <source>
        <dbReference type="Proteomes" id="UP000626092"/>
    </source>
</evidence>
<evidence type="ECO:0000256" key="8">
    <source>
        <dbReference type="ARBA" id="ARBA00022695"/>
    </source>
</evidence>
<keyword evidence="14" id="KW-1185">Reference proteome</keyword>
<dbReference type="EC" id="2.7.7.27" evidence="5"/>
<evidence type="ECO:0000256" key="11">
    <source>
        <dbReference type="ARBA" id="ARBA00022922"/>
    </source>
</evidence>
<evidence type="ECO:0000256" key="4">
    <source>
        <dbReference type="ARBA" id="ARBA00011680"/>
    </source>
</evidence>
<dbReference type="OrthoDB" id="1733332at2759"/>
<proteinExistence type="inferred from homology"/>
<evidence type="ECO:0000256" key="9">
    <source>
        <dbReference type="ARBA" id="ARBA00022741"/>
    </source>
</evidence>
<dbReference type="InterPro" id="IPR005835">
    <property type="entry name" value="NTP_transferase_dom"/>
</dbReference>
<keyword evidence="8" id="KW-0548">Nucleotidyltransferase</keyword>
<evidence type="ECO:0000313" key="13">
    <source>
        <dbReference type="EMBL" id="KAF7142228.1"/>
    </source>
</evidence>
<evidence type="ECO:0000256" key="1">
    <source>
        <dbReference type="ARBA" id="ARBA00000956"/>
    </source>
</evidence>
<sequence length="571" mass="63586">MDSCFSILRANTHLGNSSKCGVTDRDNGFWGEKMRGKLNKGFWVDQLRKGLRFEKRAKKIKPRVSCSVITSGNGKETLTIQAPRLERQSADPKNVASIILGGGAGTQLFPLTSKTATPAVQVGGCYRLIDIPMSNCINSGINKIFVLTQFNSTALNRHLARTYYGTGVNFGDGFVEVLAATQTAGDAGMKWFQGTADAVRQFTWVFEDARNKDVENILILSGDHLYRMDYMDFVQNHIDRNADITISCVPVGNSRASDYGLMKIDHNGRIIHFSEKPKGADLKAMEADTTLLGLSPIDAAKAPYIASMGVYVFKTDVLLKLLRWRYPTSNDFGSEIIPSEVAEHNVQAYIFRDYWEDIGTLKSFYDANLALTEEVVFHSSLFSQLDQELDSIDILGDILVFFFNGILLTPFGDFPSMQFPKFHFYDPKTPFYTSPKFLPPTKFDKCQIKDSIISHGCFLRECSIEHSIVGERSRLDSGVELKDTLMMGADYYQTEAEIASLGAEGKIPIGIGKNTKIRKCIIDKNVKIGEDVVIMNKDGVEEADRPEEGFYIRSGITILLEKATIDDGTII</sequence>
<dbReference type="PANTHER" id="PTHR43523">
    <property type="entry name" value="GLUCOSE-1-PHOSPHATE ADENYLYLTRANSFERASE-RELATED"/>
    <property type="match status" value="1"/>
</dbReference>
<dbReference type="PROSITE" id="PS00809">
    <property type="entry name" value="ADP_GLC_PYROPHOSPH_2"/>
    <property type="match status" value="1"/>
</dbReference>
<comment type="catalytic activity">
    <reaction evidence="1">
        <text>alpha-D-glucose 1-phosphate + ATP + H(+) = ADP-alpha-D-glucose + diphosphate</text>
        <dbReference type="Rhea" id="RHEA:12120"/>
        <dbReference type="ChEBI" id="CHEBI:15378"/>
        <dbReference type="ChEBI" id="CHEBI:30616"/>
        <dbReference type="ChEBI" id="CHEBI:33019"/>
        <dbReference type="ChEBI" id="CHEBI:57498"/>
        <dbReference type="ChEBI" id="CHEBI:58601"/>
        <dbReference type="EC" id="2.7.7.27"/>
    </reaction>
</comment>
<keyword evidence="7" id="KW-0808">Transferase</keyword>
<keyword evidence="6" id="KW-0021">Allosteric enzyme</keyword>
<dbReference type="GO" id="GO:0008878">
    <property type="term" value="F:glucose-1-phosphate adenylyltransferase activity"/>
    <property type="evidence" value="ECO:0007669"/>
    <property type="project" value="UniProtKB-EC"/>
</dbReference>
<keyword evidence="9" id="KW-0547">Nucleotide-binding</keyword>
<dbReference type="InterPro" id="IPR029044">
    <property type="entry name" value="Nucleotide-diphossugar_trans"/>
</dbReference>
<evidence type="ECO:0000259" key="12">
    <source>
        <dbReference type="Pfam" id="PF00483"/>
    </source>
</evidence>
<dbReference type="Proteomes" id="UP000626092">
    <property type="component" value="Unassembled WGS sequence"/>
</dbReference>
<organism evidence="13 14">
    <name type="scientific">Rhododendron simsii</name>
    <name type="common">Sims's rhododendron</name>
    <dbReference type="NCBI Taxonomy" id="118357"/>
    <lineage>
        <taxon>Eukaryota</taxon>
        <taxon>Viridiplantae</taxon>
        <taxon>Streptophyta</taxon>
        <taxon>Embryophyta</taxon>
        <taxon>Tracheophyta</taxon>
        <taxon>Spermatophyta</taxon>
        <taxon>Magnoliopsida</taxon>
        <taxon>eudicotyledons</taxon>
        <taxon>Gunneridae</taxon>
        <taxon>Pentapetalae</taxon>
        <taxon>asterids</taxon>
        <taxon>Ericales</taxon>
        <taxon>Ericaceae</taxon>
        <taxon>Ericoideae</taxon>
        <taxon>Rhodoreae</taxon>
        <taxon>Rhododendron</taxon>
    </lineage>
</organism>
<evidence type="ECO:0000256" key="7">
    <source>
        <dbReference type="ARBA" id="ARBA00022679"/>
    </source>
</evidence>
<keyword evidence="11" id="KW-0750">Starch biosynthesis</keyword>
<dbReference type="Pfam" id="PF00483">
    <property type="entry name" value="NTP_transferase"/>
    <property type="match status" value="1"/>
</dbReference>
<comment type="similarity">
    <text evidence="3">Belongs to the bacterial/plant glucose-1-phosphate adenylyltransferase family.</text>
</comment>
<dbReference type="InterPro" id="IPR005836">
    <property type="entry name" value="ADP_Glu_pyroP_CS"/>
</dbReference>
<dbReference type="PROSITE" id="PS00808">
    <property type="entry name" value="ADP_GLC_PYROPHOSPH_1"/>
    <property type="match status" value="1"/>
</dbReference>